<dbReference type="Gene3D" id="3.90.550.10">
    <property type="entry name" value="Spore Coat Polysaccharide Biosynthesis Protein SpsA, Chain A"/>
    <property type="match status" value="1"/>
</dbReference>
<name>A0ABX9KKD6_9FUSO</name>
<protein>
    <submittedName>
        <fullName evidence="2">Nucleotidyltransferase</fullName>
    </submittedName>
</protein>
<dbReference type="SUPFAM" id="SSF53448">
    <property type="entry name" value="Nucleotide-diphospho-sugar transferases"/>
    <property type="match status" value="1"/>
</dbReference>
<evidence type="ECO:0000313" key="3">
    <source>
        <dbReference type="Proteomes" id="UP000263486"/>
    </source>
</evidence>
<gene>
    <name evidence="2" type="ORF">DYH56_02920</name>
</gene>
<organism evidence="2 3">
    <name type="scientific">Psychrilyobacter piezotolerans</name>
    <dbReference type="NCBI Taxonomy" id="2293438"/>
    <lineage>
        <taxon>Bacteria</taxon>
        <taxon>Fusobacteriati</taxon>
        <taxon>Fusobacteriota</taxon>
        <taxon>Fusobacteriia</taxon>
        <taxon>Fusobacteriales</taxon>
        <taxon>Fusobacteriaceae</taxon>
        <taxon>Psychrilyobacter</taxon>
    </lineage>
</organism>
<dbReference type="RefSeq" id="WP_114641358.1">
    <property type="nucleotide sequence ID" value="NZ_JAACIO010000003.1"/>
</dbReference>
<dbReference type="InterPro" id="IPR029044">
    <property type="entry name" value="Nucleotide-diphossugar_trans"/>
</dbReference>
<proteinExistence type="predicted"/>
<reference evidence="2 3" key="1">
    <citation type="submission" date="2018-08" db="EMBL/GenBank/DDBJ databases">
        <title>Draft genome sequence of Psychrilyobacter sp. strain SD5 isolated from Black Sea water.</title>
        <authorList>
            <person name="Yadav S."/>
            <person name="Villanueva L."/>
            <person name="Damste J.S.S."/>
        </authorList>
    </citation>
    <scope>NUCLEOTIDE SEQUENCE [LARGE SCALE GENOMIC DNA]</scope>
    <source>
        <strain evidence="2 3">SD5</strain>
    </source>
</reference>
<sequence length="313" mass="35661">MKKRPTLVIMAAGMGSRYGGLKQIDPVGLNGEIIMDYSIYDARLAGFGKVVFVIKEEFYDIFKKKIGDRISKLEDIEVRYVFQDIKSIPKKYKLPQDRVKPWGTGHAVLSCKDVIDEPFAVINADDFYGSTTFKLIYDELANQTDEYGYSMVGFQLDKTISKNGSVARGICTLDKDSHLVTVEEKTKIEEVSGTIYSFEDKYNSLAEKTELIKIELEGNTPVSMNIWGFMPSIFKELESGFENFLDENLGELKSEFYIPSLVDNLIKSKKAFVKVIKTVEKWHGVTYQQDKEDVSKALKNMTPDIYPDRYINS</sequence>
<evidence type="ECO:0000259" key="1">
    <source>
        <dbReference type="Pfam" id="PF00483"/>
    </source>
</evidence>
<accession>A0ABX9KKD6</accession>
<dbReference type="Pfam" id="PF00483">
    <property type="entry name" value="NTP_transferase"/>
    <property type="match status" value="1"/>
</dbReference>
<comment type="caution">
    <text evidence="2">The sequence shown here is derived from an EMBL/GenBank/DDBJ whole genome shotgun (WGS) entry which is preliminary data.</text>
</comment>
<dbReference type="InterPro" id="IPR005835">
    <property type="entry name" value="NTP_transferase_dom"/>
</dbReference>
<keyword evidence="3" id="KW-1185">Reference proteome</keyword>
<evidence type="ECO:0000313" key="2">
    <source>
        <dbReference type="EMBL" id="REI42735.1"/>
    </source>
</evidence>
<dbReference type="Proteomes" id="UP000263486">
    <property type="component" value="Unassembled WGS sequence"/>
</dbReference>
<dbReference type="EMBL" id="QUAJ01000003">
    <property type="protein sequence ID" value="REI42735.1"/>
    <property type="molecule type" value="Genomic_DNA"/>
</dbReference>
<feature type="domain" description="Nucleotidyl transferase" evidence="1">
    <location>
        <begin position="8"/>
        <end position="206"/>
    </location>
</feature>